<feature type="compositionally biased region" description="Polar residues" evidence="1">
    <location>
        <begin position="226"/>
        <end position="237"/>
    </location>
</feature>
<reference evidence="3" key="4">
    <citation type="submission" date="2025-05" db="UniProtKB">
        <authorList>
            <consortium name="EnsemblFungi"/>
        </authorList>
    </citation>
    <scope>IDENTIFICATION</scope>
    <source>
        <strain evidence="3">isolate 1-1 / race 1 (BBBD)</strain>
    </source>
</reference>
<feature type="compositionally biased region" description="Basic and acidic residues" evidence="1">
    <location>
        <begin position="338"/>
        <end position="349"/>
    </location>
</feature>
<feature type="compositionally biased region" description="Acidic residues" evidence="1">
    <location>
        <begin position="547"/>
        <end position="557"/>
    </location>
</feature>
<reference evidence="2" key="1">
    <citation type="submission" date="2009-11" db="EMBL/GenBank/DDBJ databases">
        <authorList>
            <consortium name="The Broad Institute Genome Sequencing Platform"/>
            <person name="Ward D."/>
            <person name="Feldgarden M."/>
            <person name="Earl A."/>
            <person name="Young S.K."/>
            <person name="Zeng Q."/>
            <person name="Koehrsen M."/>
            <person name="Alvarado L."/>
            <person name="Berlin A."/>
            <person name="Bochicchio J."/>
            <person name="Borenstein D."/>
            <person name="Chapman S.B."/>
            <person name="Chen Z."/>
            <person name="Engels R."/>
            <person name="Freedman E."/>
            <person name="Gellesch M."/>
            <person name="Goldberg J."/>
            <person name="Griggs A."/>
            <person name="Gujja S."/>
            <person name="Heilman E."/>
            <person name="Heiman D."/>
            <person name="Hepburn T."/>
            <person name="Howarth C."/>
            <person name="Jen D."/>
            <person name="Larson L."/>
            <person name="Lewis B."/>
            <person name="Mehta T."/>
            <person name="Park D."/>
            <person name="Pearson M."/>
            <person name="Roberts A."/>
            <person name="Saif S."/>
            <person name="Shea T."/>
            <person name="Shenoy N."/>
            <person name="Sisk P."/>
            <person name="Stolte C."/>
            <person name="Sykes S."/>
            <person name="Thomson T."/>
            <person name="Walk T."/>
            <person name="White J."/>
            <person name="Yandava C."/>
            <person name="Izard J."/>
            <person name="Baranova O.V."/>
            <person name="Blanton J.M."/>
            <person name="Tanner A.C."/>
            <person name="Dewhirst F.E."/>
            <person name="Haas B."/>
            <person name="Nusbaum C."/>
            <person name="Birren B."/>
        </authorList>
    </citation>
    <scope>NUCLEOTIDE SEQUENCE [LARGE SCALE GENOMIC DNA]</scope>
    <source>
        <strain evidence="2">1-1 BBBD Race 1</strain>
    </source>
</reference>
<sequence length="634" mass="71684">MVIKALNSENLKELERENTRKVNGSKDSRTSIINRFLSNQSQPPPEHDQQPRENVRSIANRSTGSSVPLEPRVPHYHHHPKAPAQQDHQSSVVDRAELLRSRAEIRLAKKKDKRKNKKSDIQSQKSSQPKKTKKKASALSSSIKHLPDSLPNPGRSKKPRLTIDRQLPSHGIFKKAVSGSAARRNTWGGDLTFNELSFLDKKRKSRRKTNEKGASLSICSQKKKSTIAQETSKSPVRSSAIDPCKIRSENARPKSISRSTRHSNLPSSGHSAYSLLMRAKAARQSGQPVPSTSHEPHPDGQKSSSSSKHQASPDKKSQDGWQTSRVEQPPVEESQSCDNHHQGDPDQPRHQSASSYTRLIINQPVSSRSSLVYSEIGYGNNSFTHVSPSIGVLNPDDHVSSRTVADDYQGISNSNDYMDEENEELAAPDRLSLLLEGSELDQSNESMYYPSAPHPEYLSSPQFQSGGVVGSTEVYNESEDLYGEWAESDGYQEDGGDGRADLVYDHYEDEEVDGYYDEDNLRWDGRDHRFSSPDEERPPYPPYQEYTDYDEEEEDVEWPQPEDLPVVEQWYPEDGRGVAELDYAEMDRSPVLPATQHNRLRRTQHDGLRRTQHDWYFGEPVTNYYRPSWEAGDD</sequence>
<feature type="compositionally biased region" description="Acidic residues" evidence="1">
    <location>
        <begin position="480"/>
        <end position="495"/>
    </location>
</feature>
<feature type="compositionally biased region" description="Basic and acidic residues" evidence="1">
    <location>
        <begin position="45"/>
        <end position="55"/>
    </location>
</feature>
<gene>
    <name evidence="2" type="ORF">PTTG_07189</name>
</gene>
<protein>
    <submittedName>
        <fullName evidence="2 3">Uncharacterized protein</fullName>
    </submittedName>
</protein>
<feature type="compositionally biased region" description="Basic and acidic residues" evidence="1">
    <location>
        <begin position="15"/>
        <end position="29"/>
    </location>
</feature>
<feature type="region of interest" description="Disordered" evidence="1">
    <location>
        <begin position="444"/>
        <end position="468"/>
    </location>
</feature>
<dbReference type="EnsemblFungi" id="PTTG_07189-t43_1">
    <property type="protein sequence ID" value="PTTG_07189-t43_1-p1"/>
    <property type="gene ID" value="PTTG_07189"/>
</dbReference>
<dbReference type="Proteomes" id="UP000005240">
    <property type="component" value="Unassembled WGS sequence"/>
</dbReference>
<feature type="region of interest" description="Disordered" evidence="1">
    <location>
        <begin position="15"/>
        <end position="92"/>
    </location>
</feature>
<name>A0A180GXW1_PUCT1</name>
<feature type="compositionally biased region" description="Basic residues" evidence="1">
    <location>
        <begin position="108"/>
        <end position="117"/>
    </location>
</feature>
<feature type="compositionally biased region" description="Polar residues" evidence="1">
    <location>
        <begin position="284"/>
        <end position="293"/>
    </location>
</feature>
<evidence type="ECO:0000256" key="1">
    <source>
        <dbReference type="SAM" id="MobiDB-lite"/>
    </source>
</evidence>
<evidence type="ECO:0000313" key="3">
    <source>
        <dbReference type="EnsemblFungi" id="PTTG_07189-t43_1-p1"/>
    </source>
</evidence>
<dbReference type="AlphaFoldDB" id="A0A180GXW1"/>
<feature type="compositionally biased region" description="Acidic residues" evidence="1">
    <location>
        <begin position="507"/>
        <end position="518"/>
    </location>
</feature>
<feature type="region of interest" description="Disordered" evidence="1">
    <location>
        <begin position="202"/>
        <end position="361"/>
    </location>
</feature>
<feature type="region of interest" description="Disordered" evidence="1">
    <location>
        <begin position="106"/>
        <end position="167"/>
    </location>
</feature>
<feature type="region of interest" description="Disordered" evidence="1">
    <location>
        <begin position="480"/>
        <end position="566"/>
    </location>
</feature>
<feature type="compositionally biased region" description="Basic and acidic residues" evidence="1">
    <location>
        <begin position="519"/>
        <end position="538"/>
    </location>
</feature>
<feature type="compositionally biased region" description="Polar residues" evidence="1">
    <location>
        <begin position="256"/>
        <end position="271"/>
    </location>
</feature>
<feature type="compositionally biased region" description="Basic and acidic residues" evidence="1">
    <location>
        <begin position="496"/>
        <end position="506"/>
    </location>
</feature>
<evidence type="ECO:0000313" key="2">
    <source>
        <dbReference type="EMBL" id="OAV97570.1"/>
    </source>
</evidence>
<keyword evidence="4" id="KW-1185">Reference proteome</keyword>
<feature type="compositionally biased region" description="Polar residues" evidence="1">
    <location>
        <begin position="57"/>
        <end position="66"/>
    </location>
</feature>
<evidence type="ECO:0000313" key="4">
    <source>
        <dbReference type="Proteomes" id="UP000005240"/>
    </source>
</evidence>
<accession>A0A180GXW1</accession>
<dbReference type="VEuPathDB" id="FungiDB:PTTG_07189"/>
<feature type="compositionally biased region" description="Polar residues" evidence="1">
    <location>
        <begin position="30"/>
        <end position="41"/>
    </location>
</feature>
<dbReference type="EMBL" id="ADAS02000012">
    <property type="protein sequence ID" value="OAV97570.1"/>
    <property type="molecule type" value="Genomic_DNA"/>
</dbReference>
<proteinExistence type="predicted"/>
<organism evidence="2">
    <name type="scientific">Puccinia triticina (isolate 1-1 / race 1 (BBBD))</name>
    <name type="common">Brown leaf rust fungus</name>
    <dbReference type="NCBI Taxonomy" id="630390"/>
    <lineage>
        <taxon>Eukaryota</taxon>
        <taxon>Fungi</taxon>
        <taxon>Dikarya</taxon>
        <taxon>Basidiomycota</taxon>
        <taxon>Pucciniomycotina</taxon>
        <taxon>Pucciniomycetes</taxon>
        <taxon>Pucciniales</taxon>
        <taxon>Pucciniaceae</taxon>
        <taxon>Puccinia</taxon>
    </lineage>
</organism>
<reference evidence="2" key="2">
    <citation type="submission" date="2016-05" db="EMBL/GenBank/DDBJ databases">
        <title>Comparative analysis highlights variable genome content of wheat rusts and divergence of the mating loci.</title>
        <authorList>
            <person name="Cuomo C.A."/>
            <person name="Bakkeren G."/>
            <person name="Szabo L."/>
            <person name="Khalil H."/>
            <person name="Joly D."/>
            <person name="Goldberg J."/>
            <person name="Young S."/>
            <person name="Zeng Q."/>
            <person name="Fellers J."/>
        </authorList>
    </citation>
    <scope>NUCLEOTIDE SEQUENCE [LARGE SCALE GENOMIC DNA]</scope>
    <source>
        <strain evidence="2">1-1 BBBD Race 1</strain>
    </source>
</reference>
<reference evidence="3 4" key="3">
    <citation type="journal article" date="2017" name="G3 (Bethesda)">
        <title>Comparative analysis highlights variable genome content of wheat rusts and divergence of the mating loci.</title>
        <authorList>
            <person name="Cuomo C.A."/>
            <person name="Bakkeren G."/>
            <person name="Khalil H.B."/>
            <person name="Panwar V."/>
            <person name="Joly D."/>
            <person name="Linning R."/>
            <person name="Sakthikumar S."/>
            <person name="Song X."/>
            <person name="Adiconis X."/>
            <person name="Fan L."/>
            <person name="Goldberg J.M."/>
            <person name="Levin J.Z."/>
            <person name="Young S."/>
            <person name="Zeng Q."/>
            <person name="Anikster Y."/>
            <person name="Bruce M."/>
            <person name="Wang M."/>
            <person name="Yin C."/>
            <person name="McCallum B."/>
            <person name="Szabo L.J."/>
            <person name="Hulbert S."/>
            <person name="Chen X."/>
            <person name="Fellers J.P."/>
        </authorList>
    </citation>
    <scope>NUCLEOTIDE SEQUENCE</scope>
    <source>
        <strain evidence="3">isolate 1-1 / race 1 (BBBD)</strain>
        <strain evidence="4">Isolate 1-1 / race 1 (BBBD)</strain>
    </source>
</reference>
<dbReference type="OrthoDB" id="2507502at2759"/>